<keyword evidence="5" id="KW-0653">Protein transport</keyword>
<dbReference type="EMBL" id="CAMPGE010024946">
    <property type="protein sequence ID" value="CAI2382753.1"/>
    <property type="molecule type" value="Genomic_DNA"/>
</dbReference>
<keyword evidence="3" id="KW-0813">Transport</keyword>
<protein>
    <submittedName>
        <fullName evidence="7">Uncharacterized protein</fullName>
    </submittedName>
</protein>
<dbReference type="Proteomes" id="UP001295684">
    <property type="component" value="Unassembled WGS sequence"/>
</dbReference>
<evidence type="ECO:0000256" key="3">
    <source>
        <dbReference type="ARBA" id="ARBA00022448"/>
    </source>
</evidence>
<name>A0AAD1Y028_EUPCR</name>
<dbReference type="PANTHER" id="PTHR13673">
    <property type="entry name" value="ESOPHAGEAL CANCER ASSOCIATED PROTEIN"/>
    <property type="match status" value="1"/>
</dbReference>
<dbReference type="GO" id="GO:0015031">
    <property type="term" value="P:protein transport"/>
    <property type="evidence" value="ECO:0007669"/>
    <property type="project" value="UniProtKB-KW"/>
</dbReference>
<keyword evidence="8" id="KW-1185">Reference proteome</keyword>
<dbReference type="GO" id="GO:0030906">
    <property type="term" value="C:retromer, cargo-selective complex"/>
    <property type="evidence" value="ECO:0007669"/>
    <property type="project" value="InterPro"/>
</dbReference>
<comment type="subcellular location">
    <subcellularLocation>
        <location evidence="1">Endosome</location>
    </subcellularLocation>
</comment>
<dbReference type="GO" id="GO:0032456">
    <property type="term" value="P:endocytic recycling"/>
    <property type="evidence" value="ECO:0007669"/>
    <property type="project" value="InterPro"/>
</dbReference>
<evidence type="ECO:0000256" key="5">
    <source>
        <dbReference type="ARBA" id="ARBA00022927"/>
    </source>
</evidence>
<dbReference type="InterPro" id="IPR016024">
    <property type="entry name" value="ARM-type_fold"/>
</dbReference>
<dbReference type="GO" id="GO:0005768">
    <property type="term" value="C:endosome"/>
    <property type="evidence" value="ECO:0007669"/>
    <property type="project" value="UniProtKB-SubCell"/>
</dbReference>
<evidence type="ECO:0000313" key="7">
    <source>
        <dbReference type="EMBL" id="CAI2382753.1"/>
    </source>
</evidence>
<dbReference type="AlphaFoldDB" id="A0AAD1Y028"/>
<evidence type="ECO:0000256" key="1">
    <source>
        <dbReference type="ARBA" id="ARBA00004177"/>
    </source>
</evidence>
<comment type="similarity">
    <text evidence="2">Belongs to the VPS35L family.</text>
</comment>
<evidence type="ECO:0000256" key="2">
    <source>
        <dbReference type="ARBA" id="ARBA00010704"/>
    </source>
</evidence>
<feature type="region of interest" description="Disordered" evidence="6">
    <location>
        <begin position="23"/>
        <end position="60"/>
    </location>
</feature>
<dbReference type="InterPro" id="IPR029705">
    <property type="entry name" value="VPS35L"/>
</dbReference>
<evidence type="ECO:0000256" key="6">
    <source>
        <dbReference type="SAM" id="MobiDB-lite"/>
    </source>
</evidence>
<dbReference type="PANTHER" id="PTHR13673:SF0">
    <property type="entry name" value="VPS35 ENDOSOMAL PROTEIN-SORTING FACTOR-LIKE"/>
    <property type="match status" value="1"/>
</dbReference>
<proteinExistence type="inferred from homology"/>
<dbReference type="GO" id="GO:0042147">
    <property type="term" value="P:retrograde transport, endosome to Golgi"/>
    <property type="evidence" value="ECO:0007669"/>
    <property type="project" value="InterPro"/>
</dbReference>
<accession>A0AAD1Y028</accession>
<dbReference type="InterPro" id="IPR005378">
    <property type="entry name" value="Vps35"/>
</dbReference>
<gene>
    <name evidence="7" type="ORF">ECRASSUSDP1_LOCUS24239</name>
</gene>
<sequence length="900" mass="104222">MSAIGEKLVPKKVNYELRKYKTDLRPADAKNNHPLMKDENDANPLVQPDLSSKQEESKDDIFSKLNNEEKGVWEQKREKIMKDFQKEFGDMEVFINEGGDKDIDRPIRMGKGRSRLDQLEKKKNSKGAKIASISADEFQNQFKKLKRKMTQFWTKEDKVACLKICIQCAKLLNDTETPAFYPQKFLIITEILDDFGNMVFERMKKLSLQHQGVENWKNVIDNEIDFRSTPDFVKQKTNNWFLKCACIREVLPRVYLELTLVGSRRFLNKRMSVSDLDRLALMVRGIAEPLSASYTCMYLARWGETIDPNAKNYLFTMIEAMYKHWNYAAEYGNPYLDTDKYFKLFEPAIDWLFYCAGQNANEKMYKKSIKMYNKNTKKAIYLSSIILHFPADFTCKFAEDILEEIKKFELDDRINLLGCLGKALIKSKPRRSEMKLTFLNYSWEQLIQTTDSLLFMRVSIVLAEFAIKNMKSESVNTFISEIFKKFRDYIKVGDDEELYQCLEQLILIIMKTAKDFSEIIGLENFMSLLNYFSSGIKLRLCEIMVDYYLKQDDVFSDSYCMHTVLTIAKVLHDKIDSMSDKKEIERLSEKICTLIKKIDFGRDLEKMLKVFTDARGMFTNLDEVTQYLIYAVLRLAVQANKITKGKHNKKTMAFVKACIAYAHITIPSLFDSKDQIKLFMLTAEVGLMNGLISETDSIIKAILLILNAQYKNNQDLEAEAKMTEHLLNVIGFLVVMPSNPENHFEATYVIMNLIEKKVWNNKSVLNKVKILVALFNYLSTQAQDKLPYNINRVDSNDSIFLGDPTFTAGLEECLVRVFDQIVNVMTELNSATDRESQAMLSQSMTHASTCLAQNLVLSENISKFISKCIKKAEKSYVKSQRFISNAFLERTKKYIAKKSS</sequence>
<organism evidence="7 8">
    <name type="scientific">Euplotes crassus</name>
    <dbReference type="NCBI Taxonomy" id="5936"/>
    <lineage>
        <taxon>Eukaryota</taxon>
        <taxon>Sar</taxon>
        <taxon>Alveolata</taxon>
        <taxon>Ciliophora</taxon>
        <taxon>Intramacronucleata</taxon>
        <taxon>Spirotrichea</taxon>
        <taxon>Hypotrichia</taxon>
        <taxon>Euplotida</taxon>
        <taxon>Euplotidae</taxon>
        <taxon>Moneuplotes</taxon>
    </lineage>
</organism>
<evidence type="ECO:0000256" key="4">
    <source>
        <dbReference type="ARBA" id="ARBA00022753"/>
    </source>
</evidence>
<keyword evidence="4" id="KW-0967">Endosome</keyword>
<evidence type="ECO:0000313" key="8">
    <source>
        <dbReference type="Proteomes" id="UP001295684"/>
    </source>
</evidence>
<dbReference type="Pfam" id="PF03635">
    <property type="entry name" value="Vps35"/>
    <property type="match status" value="1"/>
</dbReference>
<comment type="caution">
    <text evidence="7">The sequence shown here is derived from an EMBL/GenBank/DDBJ whole genome shotgun (WGS) entry which is preliminary data.</text>
</comment>
<reference evidence="7" key="1">
    <citation type="submission" date="2023-07" db="EMBL/GenBank/DDBJ databases">
        <authorList>
            <consortium name="AG Swart"/>
            <person name="Singh M."/>
            <person name="Singh A."/>
            <person name="Seah K."/>
            <person name="Emmerich C."/>
        </authorList>
    </citation>
    <scope>NUCLEOTIDE SEQUENCE</scope>
    <source>
        <strain evidence="7">DP1</strain>
    </source>
</reference>
<dbReference type="GO" id="GO:0005829">
    <property type="term" value="C:cytosol"/>
    <property type="evidence" value="ECO:0007669"/>
    <property type="project" value="GOC"/>
</dbReference>
<feature type="compositionally biased region" description="Basic and acidic residues" evidence="6">
    <location>
        <begin position="23"/>
        <end position="40"/>
    </location>
</feature>
<dbReference type="SUPFAM" id="SSF48371">
    <property type="entry name" value="ARM repeat"/>
    <property type="match status" value="1"/>
</dbReference>